<dbReference type="CDD" id="cd00118">
    <property type="entry name" value="LysM"/>
    <property type="match status" value="1"/>
</dbReference>
<dbReference type="PANTHER" id="PTHR34700:SF8">
    <property type="entry name" value="POTASSIUM BINDING PROTEIN KBP"/>
    <property type="match status" value="1"/>
</dbReference>
<reference evidence="3" key="1">
    <citation type="submission" date="2017-05" db="EMBL/GenBank/DDBJ databases">
        <authorList>
            <person name="Imhoff J.F."/>
            <person name="Rahn T."/>
            <person name="Kuenzel S."/>
            <person name="Neulinger S.C."/>
        </authorList>
    </citation>
    <scope>NUCLEOTIDE SEQUENCE</scope>
    <source>
        <strain evidence="3">DSM 4395</strain>
    </source>
</reference>
<gene>
    <name evidence="3" type="ORF">CCR82_12190</name>
</gene>
<dbReference type="InterPro" id="IPR052196">
    <property type="entry name" value="Bact_Kbp"/>
</dbReference>
<dbReference type="EMBL" id="NHSF01000061">
    <property type="protein sequence ID" value="MBK5931259.1"/>
    <property type="molecule type" value="Genomic_DNA"/>
</dbReference>
<name>A0AAJ0XFQ6_HALSE</name>
<protein>
    <recommendedName>
        <fullName evidence="2">LysM domain-containing protein</fullName>
    </recommendedName>
</protein>
<keyword evidence="4" id="KW-1185">Reference proteome</keyword>
<reference evidence="3" key="2">
    <citation type="journal article" date="2020" name="Microorganisms">
        <title>Osmotic Adaptation and Compatible Solute Biosynthesis of Phototrophic Bacteria as Revealed from Genome Analyses.</title>
        <authorList>
            <person name="Imhoff J.F."/>
            <person name="Rahn T."/>
            <person name="Kunzel S."/>
            <person name="Keller A."/>
            <person name="Neulinger S.C."/>
        </authorList>
    </citation>
    <scope>NUCLEOTIDE SEQUENCE</scope>
    <source>
        <strain evidence="3">DSM 4395</strain>
    </source>
</reference>
<dbReference type="InterPro" id="IPR018392">
    <property type="entry name" value="LysM"/>
</dbReference>
<dbReference type="Pfam" id="PF01476">
    <property type="entry name" value="LysM"/>
    <property type="match status" value="1"/>
</dbReference>
<feature type="signal peptide" evidence="1">
    <location>
        <begin position="1"/>
        <end position="16"/>
    </location>
</feature>
<dbReference type="AlphaFoldDB" id="A0AAJ0XFQ6"/>
<evidence type="ECO:0000313" key="3">
    <source>
        <dbReference type="EMBL" id="MBK5931259.1"/>
    </source>
</evidence>
<dbReference type="PROSITE" id="PS51782">
    <property type="entry name" value="LYSM"/>
    <property type="match status" value="1"/>
</dbReference>
<evidence type="ECO:0000259" key="2">
    <source>
        <dbReference type="PROSITE" id="PS51782"/>
    </source>
</evidence>
<feature type="domain" description="LysM" evidence="2">
    <location>
        <begin position="32"/>
        <end position="80"/>
    </location>
</feature>
<dbReference type="Gene3D" id="3.10.350.10">
    <property type="entry name" value="LysM domain"/>
    <property type="match status" value="1"/>
</dbReference>
<comment type="caution">
    <text evidence="3">The sequence shown here is derived from an EMBL/GenBank/DDBJ whole genome shotgun (WGS) entry which is preliminary data.</text>
</comment>
<organism evidence="3 4">
    <name type="scientific">Halochromatium salexigens</name>
    <name type="common">Chromatium salexigens</name>
    <dbReference type="NCBI Taxonomy" id="49447"/>
    <lineage>
        <taxon>Bacteria</taxon>
        <taxon>Pseudomonadati</taxon>
        <taxon>Pseudomonadota</taxon>
        <taxon>Gammaproteobacteria</taxon>
        <taxon>Chromatiales</taxon>
        <taxon>Chromatiaceae</taxon>
        <taxon>Halochromatium</taxon>
    </lineage>
</organism>
<dbReference type="SUPFAM" id="SSF54106">
    <property type="entry name" value="LysM domain"/>
    <property type="match status" value="1"/>
</dbReference>
<dbReference type="Proteomes" id="UP001296967">
    <property type="component" value="Unassembled WGS sequence"/>
</dbReference>
<evidence type="ECO:0000313" key="4">
    <source>
        <dbReference type="Proteomes" id="UP001296967"/>
    </source>
</evidence>
<dbReference type="SMART" id="SM00257">
    <property type="entry name" value="LysM"/>
    <property type="match status" value="1"/>
</dbReference>
<sequence length="345" mass="37613">MVLVELVMTACSPLLAAPAASAPVALQPNAPEVYQVRPGDSLWGIAGRFLRDPWRWPEIWEGNPEVADPNLIYPGDRLLLDTSRPSRPRVRHATAASDGMRVMKLSPRVRITTLDAAVPTIPIDAIEPFLSRSWVADSRALEEAPSVVGFPRERLLVATGDRLFVRPIHEAPADRYEILRPGEALRDPVTQDVLGYPARFVAEARLGRAGDPAVLLVTNAIMPVRRGDRVRPLRSDTVALRPFLPRPAPAGLKGHLIAVLDDVTRIGQYDHVVLDRGARQGVESGQVFAVYDGGEVSDGGAYSVPDSQVGIILVFRVFERVSVGLVMRAHQALRVGQRVAAPHGH</sequence>
<accession>A0AAJ0XFQ6</accession>
<dbReference type="PANTHER" id="PTHR34700">
    <property type="entry name" value="POTASSIUM BINDING PROTEIN KBP"/>
    <property type="match status" value="1"/>
</dbReference>
<evidence type="ECO:0000256" key="1">
    <source>
        <dbReference type="SAM" id="SignalP"/>
    </source>
</evidence>
<proteinExistence type="predicted"/>
<feature type="chain" id="PRO_5042495901" description="LysM domain-containing protein" evidence="1">
    <location>
        <begin position="17"/>
        <end position="345"/>
    </location>
</feature>
<dbReference type="InterPro" id="IPR036779">
    <property type="entry name" value="LysM_dom_sf"/>
</dbReference>
<keyword evidence="1" id="KW-0732">Signal</keyword>
<dbReference type="RefSeq" id="WP_201246095.1">
    <property type="nucleotide sequence ID" value="NZ_NHSF01000061.1"/>
</dbReference>